<dbReference type="Proteomes" id="UP000235786">
    <property type="component" value="Unassembled WGS sequence"/>
</dbReference>
<dbReference type="STRING" id="1149755.A0A2J6RV50"/>
<feature type="domain" description="RING-type" evidence="3">
    <location>
        <begin position="380"/>
        <end position="431"/>
    </location>
</feature>
<feature type="region of interest" description="Disordered" evidence="2">
    <location>
        <begin position="799"/>
        <end position="823"/>
    </location>
</feature>
<dbReference type="InterPro" id="IPR051187">
    <property type="entry name" value="Pre-mRNA_3'-end_processing_reg"/>
</dbReference>
<dbReference type="Gene3D" id="3.30.40.10">
    <property type="entry name" value="Zinc/RING finger domain, C3HC4 (zinc finger)"/>
    <property type="match status" value="1"/>
</dbReference>
<feature type="compositionally biased region" description="Acidic residues" evidence="2">
    <location>
        <begin position="145"/>
        <end position="154"/>
    </location>
</feature>
<feature type="region of interest" description="Disordered" evidence="2">
    <location>
        <begin position="429"/>
        <end position="462"/>
    </location>
</feature>
<dbReference type="SUPFAM" id="SSF57850">
    <property type="entry name" value="RING/U-box"/>
    <property type="match status" value="1"/>
</dbReference>
<name>A0A2J6RV50_HYAVF</name>
<reference evidence="4 5" key="1">
    <citation type="submission" date="2016-04" db="EMBL/GenBank/DDBJ databases">
        <title>A degradative enzymes factory behind the ericoid mycorrhizal symbiosis.</title>
        <authorList>
            <consortium name="DOE Joint Genome Institute"/>
            <person name="Martino E."/>
            <person name="Morin E."/>
            <person name="Grelet G."/>
            <person name="Kuo A."/>
            <person name="Kohler A."/>
            <person name="Daghino S."/>
            <person name="Barry K."/>
            <person name="Choi C."/>
            <person name="Cichocki N."/>
            <person name="Clum A."/>
            <person name="Copeland A."/>
            <person name="Hainaut M."/>
            <person name="Haridas S."/>
            <person name="Labutti K."/>
            <person name="Lindquist E."/>
            <person name="Lipzen A."/>
            <person name="Khouja H.-R."/>
            <person name="Murat C."/>
            <person name="Ohm R."/>
            <person name="Olson A."/>
            <person name="Spatafora J."/>
            <person name="Veneault-Fourrey C."/>
            <person name="Henrissat B."/>
            <person name="Grigoriev I."/>
            <person name="Martin F."/>
            <person name="Perotto S."/>
        </authorList>
    </citation>
    <scope>NUCLEOTIDE SEQUENCE [LARGE SCALE GENOMIC DNA]</scope>
    <source>
        <strain evidence="4 5">F</strain>
    </source>
</reference>
<feature type="compositionally biased region" description="Polar residues" evidence="2">
    <location>
        <begin position="498"/>
        <end position="507"/>
    </location>
</feature>
<feature type="compositionally biased region" description="Basic and acidic residues" evidence="2">
    <location>
        <begin position="434"/>
        <end position="462"/>
    </location>
</feature>
<dbReference type="InterPro" id="IPR013083">
    <property type="entry name" value="Znf_RING/FYVE/PHD"/>
</dbReference>
<feature type="compositionally biased region" description="Basic and acidic residues" evidence="2">
    <location>
        <begin position="225"/>
        <end position="241"/>
    </location>
</feature>
<dbReference type="GO" id="GO:0005847">
    <property type="term" value="C:mRNA cleavage and polyadenylation specificity factor complex"/>
    <property type="evidence" value="ECO:0007669"/>
    <property type="project" value="TreeGrafter"/>
</dbReference>
<dbReference type="PANTHER" id="PTHR13484">
    <property type="entry name" value="FIP1-LIKE 1 PROTEIN"/>
    <property type="match status" value="1"/>
</dbReference>
<evidence type="ECO:0000313" key="4">
    <source>
        <dbReference type="EMBL" id="PMD42333.1"/>
    </source>
</evidence>
<feature type="compositionally biased region" description="Low complexity" evidence="2">
    <location>
        <begin position="31"/>
        <end position="134"/>
    </location>
</feature>
<keyword evidence="1" id="KW-0862">Zinc</keyword>
<feature type="compositionally biased region" description="Basic and acidic residues" evidence="2">
    <location>
        <begin position="1"/>
        <end position="11"/>
    </location>
</feature>
<feature type="compositionally biased region" description="Basic and acidic residues" evidence="2">
    <location>
        <begin position="739"/>
        <end position="769"/>
    </location>
</feature>
<sequence length="823" mass="93034">MSRPIGRRELNNLDLPAGISDGPRVLRTSQTPARTPRTPAARAPAARAPAARTPVARTPRTPAARTPAARTPNSRTPAARTPAARTPAARTPNSRTPAARAPAARTPAARTPAARTGAAPRTPAPARTAAARQNRPAEREGADAGGEEGEDAGGEEGGNAGGEEGEDGEGEEGGNAGGEEGEDGEGEEGEYAGGEEGEDGEGEEGEEEYAEEEYAEEVGGEPFEEGERERYRESPRPRMEYVRPFSEDEQISLNREFTSQASRHPQHQPRVYGRLPRENPPRDRTASPSNSYQRPARPANVINLRERRLNRLQARREEDRHTSQNHRDRSPSLSSGSADILIGFEDNEFESFLRRNEIVLRRGMVFVSRATVQESGTLECIICTQQFGEGYTDERGIVIPPEDPVLLECGHIYGRSCIEHWLDESGGDCPMRCQESRRSRERRNRAEQRRRELERQEAADRRAELRDQVTQRILENEPLVTSPIEDILMPDVRASSISIPSPTQWRSSSRRSHTPAPSSRRARDNESWYTDYLNCRPVHPRTIAPRGYVVSEDRSRPGNYIYKRVMKCFPYMRGHQLLLSYPNRIRSYEDLWVYDLEAQSLHPGKMAELGHVTEPGDEYQLRRFRLDQWTWEGIASVKQSRSVFDWNSNRLRRPQQSRPFARAGLINPNGEEFWFDEKLLHRVFGPSAVDSIAELERRNRGQSVFQPIPRRPVRLEVISEQSEIEASTSEAHRGGRAYNRREYGGGRALRREADRNRTATERGDSRREITAPGRPWQGMNPSDLQAYANEFRRVANEMETRIGQDQRRQRRRARGVNSQESTL</sequence>
<feature type="compositionally biased region" description="Acidic residues" evidence="2">
    <location>
        <begin position="179"/>
        <end position="224"/>
    </location>
</feature>
<dbReference type="OrthoDB" id="3801431at2759"/>
<dbReference type="AlphaFoldDB" id="A0A2J6RV50"/>
<keyword evidence="1" id="KW-0479">Metal-binding</keyword>
<evidence type="ECO:0000256" key="1">
    <source>
        <dbReference type="PROSITE-ProRule" id="PRU00175"/>
    </source>
</evidence>
<gene>
    <name evidence="4" type="ORF">L207DRAFT_527252</name>
</gene>
<feature type="compositionally biased region" description="Acidic residues" evidence="2">
    <location>
        <begin position="163"/>
        <end position="172"/>
    </location>
</feature>
<dbReference type="Pfam" id="PF13639">
    <property type="entry name" value="zf-RING_2"/>
    <property type="match status" value="1"/>
</dbReference>
<dbReference type="PROSITE" id="PS50089">
    <property type="entry name" value="ZF_RING_2"/>
    <property type="match status" value="1"/>
</dbReference>
<protein>
    <recommendedName>
        <fullName evidence="3">RING-type domain-containing protein</fullName>
    </recommendedName>
</protein>
<accession>A0A2J6RV50</accession>
<organism evidence="4 5">
    <name type="scientific">Hyaloscypha variabilis (strain UAMH 11265 / GT02V1 / F)</name>
    <name type="common">Meliniomyces variabilis</name>
    <dbReference type="NCBI Taxonomy" id="1149755"/>
    <lineage>
        <taxon>Eukaryota</taxon>
        <taxon>Fungi</taxon>
        <taxon>Dikarya</taxon>
        <taxon>Ascomycota</taxon>
        <taxon>Pezizomycotina</taxon>
        <taxon>Leotiomycetes</taxon>
        <taxon>Helotiales</taxon>
        <taxon>Hyaloscyphaceae</taxon>
        <taxon>Hyaloscypha</taxon>
        <taxon>Hyaloscypha variabilis</taxon>
    </lineage>
</organism>
<proteinExistence type="predicted"/>
<feature type="compositionally biased region" description="Basic and acidic residues" evidence="2">
    <location>
        <begin position="275"/>
        <end position="285"/>
    </location>
</feature>
<feature type="region of interest" description="Disordered" evidence="2">
    <location>
        <begin position="1"/>
        <end position="336"/>
    </location>
</feature>
<feature type="compositionally biased region" description="Polar residues" evidence="2">
    <location>
        <begin position="251"/>
        <end position="263"/>
    </location>
</feature>
<dbReference type="GO" id="GO:0008270">
    <property type="term" value="F:zinc ion binding"/>
    <property type="evidence" value="ECO:0007669"/>
    <property type="project" value="UniProtKB-KW"/>
</dbReference>
<evidence type="ECO:0000256" key="2">
    <source>
        <dbReference type="SAM" id="MobiDB-lite"/>
    </source>
</evidence>
<dbReference type="InterPro" id="IPR001841">
    <property type="entry name" value="Znf_RING"/>
</dbReference>
<feature type="compositionally biased region" description="Basic and acidic residues" evidence="2">
    <location>
        <begin position="304"/>
        <end position="330"/>
    </location>
</feature>
<feature type="region of interest" description="Disordered" evidence="2">
    <location>
        <begin position="498"/>
        <end position="523"/>
    </location>
</feature>
<keyword evidence="5" id="KW-1185">Reference proteome</keyword>
<dbReference type="PANTHER" id="PTHR13484:SF0">
    <property type="entry name" value="PRE-MRNA 3'-END-PROCESSING FACTOR FIP1"/>
    <property type="match status" value="1"/>
</dbReference>
<feature type="region of interest" description="Disordered" evidence="2">
    <location>
        <begin position="725"/>
        <end position="782"/>
    </location>
</feature>
<keyword evidence="1" id="KW-0863">Zinc-finger</keyword>
<dbReference type="EMBL" id="KZ613943">
    <property type="protein sequence ID" value="PMD42333.1"/>
    <property type="molecule type" value="Genomic_DNA"/>
</dbReference>
<evidence type="ECO:0000259" key="3">
    <source>
        <dbReference type="PROSITE" id="PS50089"/>
    </source>
</evidence>
<evidence type="ECO:0000313" key="5">
    <source>
        <dbReference type="Proteomes" id="UP000235786"/>
    </source>
</evidence>